<keyword evidence="2" id="KW-1185">Reference proteome</keyword>
<sequence length="156" mass="17571">MSNPNGLQYVQKIPSTLAFTENDVTSKFFGRKDCLSMKQPARLLLKISSKRFLATNSFAATSLGNLLFRKEILTAHYPANAEIAEVREFIISLSNWKIYSGLTRLEMALAILRILNVVDPSIDTVMRGPFYFKMKRELMQAHLPCALGWVLGKVTA</sequence>
<gene>
    <name evidence="1" type="ORF">M422DRAFT_251009</name>
</gene>
<proteinExistence type="predicted"/>
<dbReference type="HOGENOM" id="CLU_1687822_0_0_1"/>
<reference evidence="1 2" key="1">
    <citation type="submission" date="2014-06" db="EMBL/GenBank/DDBJ databases">
        <title>Evolutionary Origins and Diversification of the Mycorrhizal Mutualists.</title>
        <authorList>
            <consortium name="DOE Joint Genome Institute"/>
            <consortium name="Mycorrhizal Genomics Consortium"/>
            <person name="Kohler A."/>
            <person name="Kuo A."/>
            <person name="Nagy L.G."/>
            <person name="Floudas D."/>
            <person name="Copeland A."/>
            <person name="Barry K.W."/>
            <person name="Cichocki N."/>
            <person name="Veneault-Fourrey C."/>
            <person name="LaButti K."/>
            <person name="Lindquist E.A."/>
            <person name="Lipzen A."/>
            <person name="Lundell T."/>
            <person name="Morin E."/>
            <person name="Murat C."/>
            <person name="Riley R."/>
            <person name="Ohm R."/>
            <person name="Sun H."/>
            <person name="Tunlid A."/>
            <person name="Henrissat B."/>
            <person name="Grigoriev I.V."/>
            <person name="Hibbett D.S."/>
            <person name="Martin F."/>
        </authorList>
    </citation>
    <scope>NUCLEOTIDE SEQUENCE [LARGE SCALE GENOMIC DNA]</scope>
    <source>
        <strain evidence="1 2">SS14</strain>
    </source>
</reference>
<organism evidence="1 2">
    <name type="scientific">Sphaerobolus stellatus (strain SS14)</name>
    <dbReference type="NCBI Taxonomy" id="990650"/>
    <lineage>
        <taxon>Eukaryota</taxon>
        <taxon>Fungi</taxon>
        <taxon>Dikarya</taxon>
        <taxon>Basidiomycota</taxon>
        <taxon>Agaricomycotina</taxon>
        <taxon>Agaricomycetes</taxon>
        <taxon>Phallomycetidae</taxon>
        <taxon>Geastrales</taxon>
        <taxon>Sphaerobolaceae</taxon>
        <taxon>Sphaerobolus</taxon>
    </lineage>
</organism>
<name>A0A0C9W3E6_SPHS4</name>
<evidence type="ECO:0000313" key="2">
    <source>
        <dbReference type="Proteomes" id="UP000054279"/>
    </source>
</evidence>
<dbReference type="AlphaFoldDB" id="A0A0C9W3E6"/>
<accession>A0A0C9W3E6</accession>
<evidence type="ECO:0000313" key="1">
    <source>
        <dbReference type="EMBL" id="KIJ45701.1"/>
    </source>
</evidence>
<protein>
    <submittedName>
        <fullName evidence="1">Uncharacterized protein</fullName>
    </submittedName>
</protein>
<dbReference type="Proteomes" id="UP000054279">
    <property type="component" value="Unassembled WGS sequence"/>
</dbReference>
<dbReference type="EMBL" id="KN837111">
    <property type="protein sequence ID" value="KIJ45701.1"/>
    <property type="molecule type" value="Genomic_DNA"/>
</dbReference>